<feature type="region of interest" description="Disordered" evidence="1">
    <location>
        <begin position="113"/>
        <end position="139"/>
    </location>
</feature>
<sequence>MNARLRLRCGRDYWSAWPSSSFLSIPQRSYISPHFCRVEEGEMAPSRCLQVRLEELTVRASQPLLSMKCLRRGAWACIGRRTSRDPLAVLKALICNCSRSCLQAFASSSMRARRPGRDSMANERRNQWIAENPTEVPSSKAAKRPCRFCRCTRAWHRRLCRR</sequence>
<comment type="caution">
    <text evidence="2">The sequence shown here is derived from an EMBL/GenBank/DDBJ whole genome shotgun (WGS) entry which is preliminary data.</text>
</comment>
<name>A0A4Q7XYG8_9BACT</name>
<dbReference type="EMBL" id="SHKW01000008">
    <property type="protein sequence ID" value="RZU28984.1"/>
    <property type="molecule type" value="Genomic_DNA"/>
</dbReference>
<dbReference type="AlphaFoldDB" id="A0A4Q7XYG8"/>
<evidence type="ECO:0000313" key="3">
    <source>
        <dbReference type="Proteomes" id="UP000292958"/>
    </source>
</evidence>
<evidence type="ECO:0000256" key="1">
    <source>
        <dbReference type="SAM" id="MobiDB-lite"/>
    </source>
</evidence>
<proteinExistence type="predicted"/>
<accession>A0A4Q7XYG8</accession>
<evidence type="ECO:0000313" key="2">
    <source>
        <dbReference type="EMBL" id="RZU28984.1"/>
    </source>
</evidence>
<reference evidence="2 3" key="1">
    <citation type="submission" date="2019-02" db="EMBL/GenBank/DDBJ databases">
        <title>Genomic Encyclopedia of Archaeal and Bacterial Type Strains, Phase II (KMG-II): from individual species to whole genera.</title>
        <authorList>
            <person name="Goeker M."/>
        </authorList>
    </citation>
    <scope>NUCLEOTIDE SEQUENCE [LARGE SCALE GENOMIC DNA]</scope>
    <source>
        <strain evidence="2 3">DSM 18101</strain>
    </source>
</reference>
<dbReference type="Proteomes" id="UP000292958">
    <property type="component" value="Unassembled WGS sequence"/>
</dbReference>
<gene>
    <name evidence="2" type="ORF">BDD14_6571</name>
</gene>
<keyword evidence="3" id="KW-1185">Reference proteome</keyword>
<organism evidence="2 3">
    <name type="scientific">Edaphobacter modestus</name>
    <dbReference type="NCBI Taxonomy" id="388466"/>
    <lineage>
        <taxon>Bacteria</taxon>
        <taxon>Pseudomonadati</taxon>
        <taxon>Acidobacteriota</taxon>
        <taxon>Terriglobia</taxon>
        <taxon>Terriglobales</taxon>
        <taxon>Acidobacteriaceae</taxon>
        <taxon>Edaphobacter</taxon>
    </lineage>
</organism>
<protein>
    <submittedName>
        <fullName evidence="2">Uncharacterized protein</fullName>
    </submittedName>
</protein>
<feature type="compositionally biased region" description="Basic and acidic residues" evidence="1">
    <location>
        <begin position="115"/>
        <end position="126"/>
    </location>
</feature>